<evidence type="ECO:0000313" key="4">
    <source>
        <dbReference type="Proteomes" id="UP000295511"/>
    </source>
</evidence>
<dbReference type="InterPro" id="IPR029787">
    <property type="entry name" value="Nucleotide_cyclase"/>
</dbReference>
<reference evidence="3 4" key="1">
    <citation type="submission" date="2019-03" db="EMBL/GenBank/DDBJ databases">
        <title>Whole genome sequence of Arthrobacter sp JH1-1.</title>
        <authorList>
            <person name="Trinh H.N."/>
        </authorList>
    </citation>
    <scope>NUCLEOTIDE SEQUENCE [LARGE SCALE GENOMIC DNA]</scope>
    <source>
        <strain evidence="3 4">JH1-1</strain>
    </source>
</reference>
<dbReference type="InterPro" id="IPR050469">
    <property type="entry name" value="Diguanylate_Cyclase"/>
</dbReference>
<protein>
    <submittedName>
        <fullName evidence="3">GGDEF domain-containing protein</fullName>
    </submittedName>
</protein>
<feature type="transmembrane region" description="Helical" evidence="1">
    <location>
        <begin position="6"/>
        <end position="24"/>
    </location>
</feature>
<dbReference type="GO" id="GO:1902201">
    <property type="term" value="P:negative regulation of bacterial-type flagellum-dependent cell motility"/>
    <property type="evidence" value="ECO:0007669"/>
    <property type="project" value="TreeGrafter"/>
</dbReference>
<dbReference type="InterPro" id="IPR000160">
    <property type="entry name" value="GGDEF_dom"/>
</dbReference>
<dbReference type="Gene3D" id="3.30.70.270">
    <property type="match status" value="1"/>
</dbReference>
<evidence type="ECO:0000256" key="1">
    <source>
        <dbReference type="SAM" id="Phobius"/>
    </source>
</evidence>
<feature type="domain" description="GGDEF" evidence="2">
    <location>
        <begin position="249"/>
        <end position="381"/>
    </location>
</feature>
<dbReference type="NCBIfam" id="TIGR00254">
    <property type="entry name" value="GGDEF"/>
    <property type="match status" value="1"/>
</dbReference>
<sequence length="390" mass="41023">MGLDPASMEVILGVAALILCLLFFDSYRRSRAPYSGWWCLAIAFLLAGNMSYLLDGTMFQIWAGPSGNAFLVAGAFSVWAGSRSLRLLPTPAWQLWTAPAATALAAAVENPGTNIWAGGLVYLVLMSTGMGLAAIDLWRVKSSSSRTRISLALAAAGLGGFFFCRAVAYLLEGPGGIALRTYLSPATTSLVTLVLLVIASFSMVSLSNEQLIRALNERATRDSLTGLLNRQAFMDLAGRELTRISATEPVSTVILADLDHFKALNDSHGHAAGDAALQAFAGACRASVRRTGLAGRYGGEEFLILLPGAGPEYAKAVASDISRRMALAEPSEGIHYPTVSYGIAFSSPADSADLAGMIAAADDALYKAKSRGRNQAVCADTPMLETPSAS</sequence>
<feature type="transmembrane region" description="Helical" evidence="1">
    <location>
        <begin position="115"/>
        <end position="138"/>
    </location>
</feature>
<feature type="transmembrane region" description="Helical" evidence="1">
    <location>
        <begin position="36"/>
        <end position="54"/>
    </location>
</feature>
<dbReference type="SUPFAM" id="SSF55073">
    <property type="entry name" value="Nucleotide cyclase"/>
    <property type="match status" value="1"/>
</dbReference>
<evidence type="ECO:0000259" key="2">
    <source>
        <dbReference type="PROSITE" id="PS50887"/>
    </source>
</evidence>
<keyword evidence="1" id="KW-1133">Transmembrane helix</keyword>
<keyword evidence="1" id="KW-0472">Membrane</keyword>
<comment type="caution">
    <text evidence="3">The sequence shown here is derived from an EMBL/GenBank/DDBJ whole genome shotgun (WGS) entry which is preliminary data.</text>
</comment>
<dbReference type="PROSITE" id="PS50887">
    <property type="entry name" value="GGDEF"/>
    <property type="match status" value="1"/>
</dbReference>
<dbReference type="EMBL" id="SMRU01000005">
    <property type="protein sequence ID" value="TDF99138.1"/>
    <property type="molecule type" value="Genomic_DNA"/>
</dbReference>
<proteinExistence type="predicted"/>
<gene>
    <name evidence="3" type="ORF">E1809_06105</name>
</gene>
<dbReference type="OrthoDB" id="23692at2"/>
<dbReference type="AlphaFoldDB" id="A0A4R5KVG1"/>
<dbReference type="CDD" id="cd01949">
    <property type="entry name" value="GGDEF"/>
    <property type="match status" value="1"/>
</dbReference>
<dbReference type="FunFam" id="3.30.70.270:FF:000001">
    <property type="entry name" value="Diguanylate cyclase domain protein"/>
    <property type="match status" value="1"/>
</dbReference>
<dbReference type="InterPro" id="IPR043128">
    <property type="entry name" value="Rev_trsase/Diguanyl_cyclase"/>
</dbReference>
<organism evidence="3 4">
    <name type="scientific">Arthrobacter terricola</name>
    <dbReference type="NCBI Taxonomy" id="2547396"/>
    <lineage>
        <taxon>Bacteria</taxon>
        <taxon>Bacillati</taxon>
        <taxon>Actinomycetota</taxon>
        <taxon>Actinomycetes</taxon>
        <taxon>Micrococcales</taxon>
        <taxon>Micrococcaceae</taxon>
        <taxon>Arthrobacter</taxon>
    </lineage>
</organism>
<feature type="transmembrane region" description="Helical" evidence="1">
    <location>
        <begin position="183"/>
        <end position="206"/>
    </location>
</feature>
<dbReference type="Proteomes" id="UP000295511">
    <property type="component" value="Unassembled WGS sequence"/>
</dbReference>
<dbReference type="RefSeq" id="WP_133203324.1">
    <property type="nucleotide sequence ID" value="NZ_SMRU01000005.1"/>
</dbReference>
<dbReference type="PANTHER" id="PTHR45138:SF9">
    <property type="entry name" value="DIGUANYLATE CYCLASE DGCM-RELATED"/>
    <property type="match status" value="1"/>
</dbReference>
<keyword evidence="4" id="KW-1185">Reference proteome</keyword>
<evidence type="ECO:0000313" key="3">
    <source>
        <dbReference type="EMBL" id="TDF99138.1"/>
    </source>
</evidence>
<feature type="transmembrane region" description="Helical" evidence="1">
    <location>
        <begin position="150"/>
        <end position="171"/>
    </location>
</feature>
<dbReference type="GO" id="GO:0043709">
    <property type="term" value="P:cell adhesion involved in single-species biofilm formation"/>
    <property type="evidence" value="ECO:0007669"/>
    <property type="project" value="TreeGrafter"/>
</dbReference>
<dbReference type="GO" id="GO:0005886">
    <property type="term" value="C:plasma membrane"/>
    <property type="evidence" value="ECO:0007669"/>
    <property type="project" value="TreeGrafter"/>
</dbReference>
<dbReference type="PANTHER" id="PTHR45138">
    <property type="entry name" value="REGULATORY COMPONENTS OF SENSORY TRANSDUCTION SYSTEM"/>
    <property type="match status" value="1"/>
</dbReference>
<accession>A0A4R5KVG1</accession>
<keyword evidence="1" id="KW-0812">Transmembrane</keyword>
<dbReference type="Pfam" id="PF00990">
    <property type="entry name" value="GGDEF"/>
    <property type="match status" value="1"/>
</dbReference>
<dbReference type="SMART" id="SM00267">
    <property type="entry name" value="GGDEF"/>
    <property type="match status" value="1"/>
</dbReference>
<name>A0A4R5KVG1_9MICC</name>
<dbReference type="GO" id="GO:0052621">
    <property type="term" value="F:diguanylate cyclase activity"/>
    <property type="evidence" value="ECO:0007669"/>
    <property type="project" value="TreeGrafter"/>
</dbReference>